<gene>
    <name evidence="2" type="ORF">L5515_004977</name>
</gene>
<reference evidence="2 3" key="1">
    <citation type="submission" date="2022-04" db="EMBL/GenBank/DDBJ databases">
        <title>Chromosome-level reference genomes for two strains of Caenorhabditis briggsae: an improved platform for comparative genomics.</title>
        <authorList>
            <person name="Stevens L."/>
            <person name="Andersen E."/>
        </authorList>
    </citation>
    <scope>NUCLEOTIDE SEQUENCE [LARGE SCALE GENOMIC DNA]</scope>
    <source>
        <strain evidence="2">VX34</strain>
        <tissue evidence="2">Whole-organism</tissue>
    </source>
</reference>
<dbReference type="EMBL" id="CP092622">
    <property type="protein sequence ID" value="UMM24995.1"/>
    <property type="molecule type" value="Genomic_DNA"/>
</dbReference>
<dbReference type="PANTHER" id="PTHR22921">
    <property type="entry name" value="PROTEIN CBG20088-RELATED"/>
    <property type="match status" value="1"/>
</dbReference>
<keyword evidence="3" id="KW-1185">Reference proteome</keyword>
<proteinExistence type="predicted"/>
<feature type="compositionally biased region" description="Acidic residues" evidence="1">
    <location>
        <begin position="523"/>
        <end position="536"/>
    </location>
</feature>
<feature type="region of interest" description="Disordered" evidence="1">
    <location>
        <begin position="1"/>
        <end position="77"/>
    </location>
</feature>
<feature type="compositionally biased region" description="Acidic residues" evidence="1">
    <location>
        <begin position="50"/>
        <end position="69"/>
    </location>
</feature>
<dbReference type="Proteomes" id="UP000829354">
    <property type="component" value="Chromosome III"/>
</dbReference>
<protein>
    <submittedName>
        <fullName evidence="2">Uncharacterized protein</fullName>
    </submittedName>
</protein>
<evidence type="ECO:0000313" key="3">
    <source>
        <dbReference type="Proteomes" id="UP000829354"/>
    </source>
</evidence>
<feature type="region of interest" description="Disordered" evidence="1">
    <location>
        <begin position="498"/>
        <end position="536"/>
    </location>
</feature>
<dbReference type="Pfam" id="PF06869">
    <property type="entry name" value="DUF1258"/>
    <property type="match status" value="1"/>
</dbReference>
<organism evidence="2 3">
    <name type="scientific">Caenorhabditis briggsae</name>
    <dbReference type="NCBI Taxonomy" id="6238"/>
    <lineage>
        <taxon>Eukaryota</taxon>
        <taxon>Metazoa</taxon>
        <taxon>Ecdysozoa</taxon>
        <taxon>Nematoda</taxon>
        <taxon>Chromadorea</taxon>
        <taxon>Rhabditida</taxon>
        <taxon>Rhabditina</taxon>
        <taxon>Rhabditomorpha</taxon>
        <taxon>Rhabditoidea</taxon>
        <taxon>Rhabditidae</taxon>
        <taxon>Peloderinae</taxon>
        <taxon>Caenorhabditis</taxon>
    </lineage>
</organism>
<evidence type="ECO:0000256" key="1">
    <source>
        <dbReference type="SAM" id="MobiDB-lite"/>
    </source>
</evidence>
<feature type="compositionally biased region" description="Basic and acidic residues" evidence="1">
    <location>
        <begin position="1"/>
        <end position="11"/>
    </location>
</feature>
<evidence type="ECO:0000313" key="2">
    <source>
        <dbReference type="EMBL" id="UMM24995.1"/>
    </source>
</evidence>
<accession>A0AAE9JEB6</accession>
<sequence>MPRTTHKEVRPFHGMGSNDTSSQGRRVGEDDVPYAVKEMATLEDTSNVDFEMELEDMDKDEDTDEDDGGADSRLSNREFERLLTSQEDTFAEEARKLWYHYKSNFSCHNYCNACGEGLLSSHEKCNKCVDSATATFVRIEVIAPYNTPIDILHNTGEGLFDRIRKEIFPPDTKFIRKSDLFVIDPSSFARDIRRVYLHSNYENIENLRNGSDKTHHLRLTLALTALVSDSMKPKARLVLIALGFLTNKMYSNTQAPTLFDIQLSAAAAWYLAEANKEYITMKTHELLYHLADYFHHTFLPSKCMHKVPPTYKFEKRNPTVNQKWSPIGFAATQLYDMETGSAFDRETCERNIEKMIKNDRDIDYMEWLNLASKLCNWTSTQFDAHTKRLALHVWDAVDNADELLVCYGSSQKANKYVPVNPSIFTKMSDYIIAGFGQTNSQDRKTQVISYLQSSLENKLNRVRARYNAKFGKSQSEQAAIWLHDELMKGEASELKSHPLNFNSSNVSGEDAPNFSGTPNYDGSGDDVDDSIDIEGC</sequence>
<dbReference type="AlphaFoldDB" id="A0AAE9JEB6"/>
<name>A0AAE9JEB6_CAEBR</name>
<dbReference type="InterPro" id="IPR009667">
    <property type="entry name" value="DUF1258"/>
</dbReference>
<dbReference type="PANTHER" id="PTHR22921:SF27">
    <property type="entry name" value="C2H2-TYPE DOMAIN-CONTAINING PROTEIN-RELATED"/>
    <property type="match status" value="1"/>
</dbReference>